<organism evidence="2 3">
    <name type="scientific">Thalassomonas viridans</name>
    <dbReference type="NCBI Taxonomy" id="137584"/>
    <lineage>
        <taxon>Bacteria</taxon>
        <taxon>Pseudomonadati</taxon>
        <taxon>Pseudomonadota</taxon>
        <taxon>Gammaproteobacteria</taxon>
        <taxon>Alteromonadales</taxon>
        <taxon>Colwelliaceae</taxon>
        <taxon>Thalassomonas</taxon>
    </lineage>
</organism>
<reference evidence="2 3" key="2">
    <citation type="journal article" date="2022" name="Mar. Drugs">
        <title>Bioassay-Guided Fractionation Leads to the Detection of Cholic Acid Generated by the Rare Thalassomonas sp.</title>
        <authorList>
            <person name="Pheiffer F."/>
            <person name="Schneider Y.K."/>
            <person name="Hansen E.H."/>
            <person name="Andersen J.H."/>
            <person name="Isaksson J."/>
            <person name="Busche T."/>
            <person name="R C."/>
            <person name="Kalinowski J."/>
            <person name="Zyl L.V."/>
            <person name="Trindade M."/>
        </authorList>
    </citation>
    <scope>NUCLEOTIDE SEQUENCE [LARGE SCALE GENOMIC DNA]</scope>
    <source>
        <strain evidence="2 3">XOM25</strain>
    </source>
</reference>
<protein>
    <submittedName>
        <fullName evidence="2">Uncharacterized protein</fullName>
    </submittedName>
</protein>
<feature type="transmembrane region" description="Helical" evidence="1">
    <location>
        <begin position="46"/>
        <end position="68"/>
    </location>
</feature>
<evidence type="ECO:0000313" key="2">
    <source>
        <dbReference type="EMBL" id="WDE08848.1"/>
    </source>
</evidence>
<dbReference type="KEGG" id="tvd:SG34_033695"/>
<keyword evidence="1" id="KW-0472">Membrane</keyword>
<gene>
    <name evidence="2" type="ORF">SG34_033695</name>
</gene>
<dbReference type="Proteomes" id="UP000032352">
    <property type="component" value="Chromosome pTvir"/>
</dbReference>
<name>A0AAF0CD43_9GAMM</name>
<dbReference type="RefSeq" id="WP_044842181.1">
    <property type="nucleotide sequence ID" value="NZ_CP059734.1"/>
</dbReference>
<reference evidence="2 3" key="1">
    <citation type="journal article" date="2015" name="Genome Announc.">
        <title>Draft Genome Sequences of Marine Isolates of Thalassomonas viridans and Thalassomonas actiniarum.</title>
        <authorList>
            <person name="Olonade I."/>
            <person name="van Zyl L.J."/>
            <person name="Trindade M."/>
        </authorList>
    </citation>
    <scope>NUCLEOTIDE SEQUENCE [LARGE SCALE GENOMIC DNA]</scope>
    <source>
        <strain evidence="2 3">XOM25</strain>
    </source>
</reference>
<feature type="transmembrane region" description="Helical" evidence="1">
    <location>
        <begin position="89"/>
        <end position="112"/>
    </location>
</feature>
<accession>A0AAF0CD43</accession>
<keyword evidence="1" id="KW-0812">Transmembrane</keyword>
<dbReference type="EMBL" id="CP059734">
    <property type="protein sequence ID" value="WDE08848.1"/>
    <property type="molecule type" value="Genomic_DNA"/>
</dbReference>
<dbReference type="AlphaFoldDB" id="A0AAF0CD43"/>
<feature type="transmembrane region" description="Helical" evidence="1">
    <location>
        <begin position="16"/>
        <end position="34"/>
    </location>
</feature>
<sequence>MEDGAILTREDNLASWRIATLLTFNGFLIAGVFADNPNPFLQYYGPYIGILISLSVFFVAVVAHIRMWELHKSWGKPSPVSKSNNPYRFIFFNLFGPYLFSPVLFLWFWGLYLCWRL</sequence>
<keyword evidence="1" id="KW-1133">Transmembrane helix</keyword>
<evidence type="ECO:0000313" key="3">
    <source>
        <dbReference type="Proteomes" id="UP000032352"/>
    </source>
</evidence>
<evidence type="ECO:0000256" key="1">
    <source>
        <dbReference type="SAM" id="Phobius"/>
    </source>
</evidence>
<keyword evidence="3" id="KW-1185">Reference proteome</keyword>
<proteinExistence type="predicted"/>